<dbReference type="EMBL" id="JACIJR010000001">
    <property type="protein sequence ID" value="MBB5728130.1"/>
    <property type="molecule type" value="Genomic_DNA"/>
</dbReference>
<feature type="transmembrane region" description="Helical" evidence="6">
    <location>
        <begin position="27"/>
        <end position="56"/>
    </location>
</feature>
<feature type="transmembrane region" description="Helical" evidence="6">
    <location>
        <begin position="313"/>
        <end position="334"/>
    </location>
</feature>
<evidence type="ECO:0000256" key="1">
    <source>
        <dbReference type="ARBA" id="ARBA00004141"/>
    </source>
</evidence>
<comment type="similarity">
    <text evidence="2">Belongs to the autoinducer-2 exporter (AI-2E) (TC 2.A.86) family.</text>
</comment>
<keyword evidence="3 6" id="KW-0812">Transmembrane</keyword>
<reference evidence="7 8" key="1">
    <citation type="submission" date="2020-08" db="EMBL/GenBank/DDBJ databases">
        <title>Genomic Encyclopedia of Type Strains, Phase IV (KMG-IV): sequencing the most valuable type-strain genomes for metagenomic binning, comparative biology and taxonomic classification.</title>
        <authorList>
            <person name="Goeker M."/>
        </authorList>
    </citation>
    <scope>NUCLEOTIDE SEQUENCE [LARGE SCALE GENOMIC DNA]</scope>
    <source>
        <strain evidence="7 8">DSM 103336</strain>
    </source>
</reference>
<dbReference type="RefSeq" id="WP_157174920.1">
    <property type="nucleotide sequence ID" value="NZ_BMJP01000001.1"/>
</dbReference>
<dbReference type="GO" id="GO:0055085">
    <property type="term" value="P:transmembrane transport"/>
    <property type="evidence" value="ECO:0007669"/>
    <property type="project" value="TreeGrafter"/>
</dbReference>
<evidence type="ECO:0000256" key="6">
    <source>
        <dbReference type="SAM" id="Phobius"/>
    </source>
</evidence>
<evidence type="ECO:0000256" key="4">
    <source>
        <dbReference type="ARBA" id="ARBA00022989"/>
    </source>
</evidence>
<feature type="transmembrane region" description="Helical" evidence="6">
    <location>
        <begin position="240"/>
        <end position="267"/>
    </location>
</feature>
<comment type="subcellular location">
    <subcellularLocation>
        <location evidence="1">Membrane</location>
        <topology evidence="1">Multi-pass membrane protein</topology>
    </subcellularLocation>
</comment>
<dbReference type="Proteomes" id="UP000546701">
    <property type="component" value="Unassembled WGS sequence"/>
</dbReference>
<organism evidence="7 8">
    <name type="scientific">Sphingomonas prati</name>
    <dbReference type="NCBI Taxonomy" id="1843237"/>
    <lineage>
        <taxon>Bacteria</taxon>
        <taxon>Pseudomonadati</taxon>
        <taxon>Pseudomonadota</taxon>
        <taxon>Alphaproteobacteria</taxon>
        <taxon>Sphingomonadales</taxon>
        <taxon>Sphingomonadaceae</taxon>
        <taxon>Sphingomonas</taxon>
    </lineage>
</organism>
<dbReference type="PANTHER" id="PTHR21716:SF62">
    <property type="entry name" value="TRANSPORT PROTEIN YDBI-RELATED"/>
    <property type="match status" value="1"/>
</dbReference>
<evidence type="ECO:0000256" key="2">
    <source>
        <dbReference type="ARBA" id="ARBA00009773"/>
    </source>
</evidence>
<evidence type="ECO:0000256" key="5">
    <source>
        <dbReference type="ARBA" id="ARBA00023136"/>
    </source>
</evidence>
<evidence type="ECO:0000313" key="8">
    <source>
        <dbReference type="Proteomes" id="UP000546701"/>
    </source>
</evidence>
<dbReference type="Pfam" id="PF01594">
    <property type="entry name" value="AI-2E_transport"/>
    <property type="match status" value="1"/>
</dbReference>
<feature type="transmembrane region" description="Helical" evidence="6">
    <location>
        <begin position="77"/>
        <end position="98"/>
    </location>
</feature>
<proteinExistence type="inferred from homology"/>
<dbReference type="PANTHER" id="PTHR21716">
    <property type="entry name" value="TRANSMEMBRANE PROTEIN"/>
    <property type="match status" value="1"/>
</dbReference>
<dbReference type="InterPro" id="IPR002549">
    <property type="entry name" value="AI-2E-like"/>
</dbReference>
<gene>
    <name evidence="7" type="ORF">FHS99_000586</name>
</gene>
<dbReference type="AlphaFoldDB" id="A0A7W9BQB7"/>
<keyword evidence="5 6" id="KW-0472">Membrane</keyword>
<accession>A0A7W9BQB7</accession>
<feature type="transmembrane region" description="Helical" evidence="6">
    <location>
        <begin position="212"/>
        <end position="234"/>
    </location>
</feature>
<feature type="transmembrane region" description="Helical" evidence="6">
    <location>
        <begin position="152"/>
        <end position="174"/>
    </location>
</feature>
<dbReference type="GO" id="GO:0016020">
    <property type="term" value="C:membrane"/>
    <property type="evidence" value="ECO:0007669"/>
    <property type="project" value="UniProtKB-SubCell"/>
</dbReference>
<name>A0A7W9BQB7_9SPHN</name>
<keyword evidence="4 6" id="KW-1133">Transmembrane helix</keyword>
<comment type="caution">
    <text evidence="7">The sequence shown here is derived from an EMBL/GenBank/DDBJ whole genome shotgun (WGS) entry which is preliminary data.</text>
</comment>
<evidence type="ECO:0000256" key="3">
    <source>
        <dbReference type="ARBA" id="ARBA00022692"/>
    </source>
</evidence>
<protein>
    <submittedName>
        <fullName evidence="7">Putative PurR-regulated permease PerM</fullName>
    </submittedName>
</protein>
<sequence length="350" mass="36729">MSGEERTETPGPADNNGPVVGREIVRAAVWLGLASAIFLVWTLSQTILVIIGAFVICQMLDGGTRLLGRILPIGRSWRLLIVCLAVLGFMAWVVYFAGASIMGQFDMLRTTVTQQSARVLAWGQSMGLSASGAQMDQVGQQLMGSIGKLTSAVGTAFGALSSIAMIVVLGLFFAADPKLYERGIAWMLPLDGRESFYKTAAKMGHTLRMLMFGRLIGMAVEGVGTWALLAIGGVPMAGLLGILTGLLAFLPNIGAIVSGVLIVLVGFSQGVDTGLWAVGVYCVVQVIDGYIIVPMVAKRSVDLAPALVLGAQLLFGALFGILGLALADPIVAMIKVMLEQRSKEAAAEAA</sequence>
<keyword evidence="8" id="KW-1185">Reference proteome</keyword>
<feature type="transmembrane region" description="Helical" evidence="6">
    <location>
        <begin position="274"/>
        <end position="293"/>
    </location>
</feature>
<dbReference type="OrthoDB" id="5761230at2"/>
<evidence type="ECO:0000313" key="7">
    <source>
        <dbReference type="EMBL" id="MBB5728130.1"/>
    </source>
</evidence>